<dbReference type="AlphaFoldDB" id="A0A1M5QYI3"/>
<sequence>MKFSKTLGYSVLFAALANSTHAQETTYTLYGTPGLVEMPTARSAPDGEIIASYSHWNLQQKTSFTFQLTPRLSGTFRYSGIDERSGPDTDGTFDRSFDFKYRIVDETDWRPAIAIGIQDFAGTGILSAEYVVATKAVTDSIDVTAGLGWGRFASRGGFSNPLGFIFPEFEERPQRDNGEGGTPSTDQFFRGDAALFGGIDYRVSEKLSFQIEYSSDAYEREANLDTIDIRSPINVGMIYRPFPNLAFNLAYLQGSEIAGAVTVSVNPRKRIAPVVPLEAPVPLAGRNGDPSVAASWEGAITSQSPVARELSSQGIRLIGYDVSGSTARIRFVNTRYRSEAQATGRAVRVLSGYLPDTVETIIAEPSQNGIPLSSATFDRRTLMENEVRADGANAVLAASTIEDANLSYNLNNVADTSSRFSWGLLPYVQLFVFNANDPVQIDAGLELTTMYRIQPNLVIDGSFRQTLVGARDLPPTREDSSEDVPNVRSDGRYYGIDGQPVISSLTLTHYGRPGENLYSRASVGYLERMFGGVSGEVLWKPVDSRLALGAELNYAVQREEDMLFGFQDYDVVTGHLSAYYDFENGFLGQVDVGRYLAGDWGATFSLDREFENGWKVGAYFTLTDMPFEEFGEGSFDKGIRVTVPVDFFLGNPTRREINSNLNSLARDGGARLNVDGRLYEIVRDGHTAGPLGDTWGRFWQ</sequence>
<dbReference type="STRING" id="1508389.SAMN05444003_2383"/>
<feature type="signal peptide" evidence="1">
    <location>
        <begin position="1"/>
        <end position="22"/>
    </location>
</feature>
<name>A0A1M5QYI3_9RHOB</name>
<dbReference type="Pfam" id="PF06082">
    <property type="entry name" value="YjbH"/>
    <property type="match status" value="1"/>
</dbReference>
<evidence type="ECO:0000313" key="2">
    <source>
        <dbReference type="EMBL" id="SHH18830.1"/>
    </source>
</evidence>
<protein>
    <submittedName>
        <fullName evidence="2">Exopolysaccharide biosynthesis protein YbjH</fullName>
    </submittedName>
</protein>
<keyword evidence="3" id="KW-1185">Reference proteome</keyword>
<proteinExistence type="predicted"/>
<gene>
    <name evidence="2" type="ORF">SAMN05444003_2383</name>
</gene>
<evidence type="ECO:0000256" key="1">
    <source>
        <dbReference type="SAM" id="SignalP"/>
    </source>
</evidence>
<organism evidence="2 3">
    <name type="scientific">Cognatiyoonia sediminum</name>
    <dbReference type="NCBI Taxonomy" id="1508389"/>
    <lineage>
        <taxon>Bacteria</taxon>
        <taxon>Pseudomonadati</taxon>
        <taxon>Pseudomonadota</taxon>
        <taxon>Alphaproteobacteria</taxon>
        <taxon>Rhodobacterales</taxon>
        <taxon>Paracoccaceae</taxon>
        <taxon>Cognatiyoonia</taxon>
    </lineage>
</organism>
<feature type="chain" id="PRO_5012793503" evidence="1">
    <location>
        <begin position="23"/>
        <end position="700"/>
    </location>
</feature>
<dbReference type="EMBL" id="FQXB01000003">
    <property type="protein sequence ID" value="SHH18830.1"/>
    <property type="molecule type" value="Genomic_DNA"/>
</dbReference>
<reference evidence="2 3" key="1">
    <citation type="submission" date="2016-11" db="EMBL/GenBank/DDBJ databases">
        <authorList>
            <person name="Jaros S."/>
            <person name="Januszkiewicz K."/>
            <person name="Wedrychowicz H."/>
        </authorList>
    </citation>
    <scope>NUCLEOTIDE SEQUENCE [LARGE SCALE GENOMIC DNA]</scope>
    <source>
        <strain evidence="2 3">DSM 28715</strain>
    </source>
</reference>
<keyword evidence="1" id="KW-0732">Signal</keyword>
<dbReference type="InterPro" id="IPR010344">
    <property type="entry name" value="YbjH"/>
</dbReference>
<dbReference type="Proteomes" id="UP000184074">
    <property type="component" value="Unassembled WGS sequence"/>
</dbReference>
<accession>A0A1M5QYI3</accession>
<evidence type="ECO:0000313" key="3">
    <source>
        <dbReference type="Proteomes" id="UP000184074"/>
    </source>
</evidence>